<organism evidence="2 3">
    <name type="scientific">Luedemannella helvata</name>
    <dbReference type="NCBI Taxonomy" id="349315"/>
    <lineage>
        <taxon>Bacteria</taxon>
        <taxon>Bacillati</taxon>
        <taxon>Actinomycetota</taxon>
        <taxon>Actinomycetes</taxon>
        <taxon>Micromonosporales</taxon>
        <taxon>Micromonosporaceae</taxon>
        <taxon>Luedemannella</taxon>
    </lineage>
</organism>
<keyword evidence="1" id="KW-1133">Transmembrane helix</keyword>
<evidence type="ECO:0000313" key="3">
    <source>
        <dbReference type="Proteomes" id="UP001500655"/>
    </source>
</evidence>
<gene>
    <name evidence="2" type="ORF">GCM10009681_47970</name>
</gene>
<protein>
    <recommendedName>
        <fullName evidence="4">Flp pilus-assembly TadG-like N-terminal domain-containing protein</fullName>
    </recommendedName>
</protein>
<feature type="transmembrane region" description="Helical" evidence="1">
    <location>
        <begin position="21"/>
        <end position="44"/>
    </location>
</feature>
<proteinExistence type="predicted"/>
<accession>A0ABN2L032</accession>
<evidence type="ECO:0000256" key="1">
    <source>
        <dbReference type="SAM" id="Phobius"/>
    </source>
</evidence>
<name>A0ABN2L032_9ACTN</name>
<dbReference type="RefSeq" id="WP_344086315.1">
    <property type="nucleotide sequence ID" value="NZ_BAAALS010000029.1"/>
</dbReference>
<keyword evidence="3" id="KW-1185">Reference proteome</keyword>
<reference evidence="2 3" key="1">
    <citation type="journal article" date="2019" name="Int. J. Syst. Evol. Microbiol.">
        <title>The Global Catalogue of Microorganisms (GCM) 10K type strain sequencing project: providing services to taxonomists for standard genome sequencing and annotation.</title>
        <authorList>
            <consortium name="The Broad Institute Genomics Platform"/>
            <consortium name="The Broad Institute Genome Sequencing Center for Infectious Disease"/>
            <person name="Wu L."/>
            <person name="Ma J."/>
        </authorList>
    </citation>
    <scope>NUCLEOTIDE SEQUENCE [LARGE SCALE GENOMIC DNA]</scope>
    <source>
        <strain evidence="2 3">JCM 13249</strain>
    </source>
</reference>
<dbReference type="Proteomes" id="UP001500655">
    <property type="component" value="Unassembled WGS sequence"/>
</dbReference>
<keyword evidence="1" id="KW-0812">Transmembrane</keyword>
<evidence type="ECO:0008006" key="4">
    <source>
        <dbReference type="Google" id="ProtNLM"/>
    </source>
</evidence>
<sequence>MTRLTRAIDAQRKRMADDSGTSLIFALIFITVVAIVMGVVLSFAETNLRTTVAMRAQAARAAAADGAAKVAIDNLRSGSYLGDGNCFGADSQLRMDNFYSEAGRSGNVTGSVAVSCAPDEARTSVAPINDSNRPGNALITLGKPGDTDESSHAGDGIWVKINGGKNDTVVVKGGVFANSRINVFHGTLDAASVKARGACLGAIVPAVSCPNAAADIADPGYAAPTLPTNVRTPPACDAKEKDAVSFKPGVYNDVAALNAATGCKKLVYNFEPGVYYFNFNGVWNLDEGYVIGGTMTGAYRTSNPPDIATACHSPVPPDNPPADWEPVAGQQGVTFVFGGEARMYLTDDAQVALCGQYSPSRPATVIYGLKTSDSNQITRRKVPLISSYKNGNFQAYLFGTVYAPQAWVDLNLKKDLQFYFRGGVIVHHISIDGPGNTSTPTPMVATPDRSTQPSQAVVWLNVYLCPGAGTCTDTGQPSLRAKVGISEESGARRVTVLNWSVQR</sequence>
<evidence type="ECO:0000313" key="2">
    <source>
        <dbReference type="EMBL" id="GAA1770912.1"/>
    </source>
</evidence>
<comment type="caution">
    <text evidence="2">The sequence shown here is derived from an EMBL/GenBank/DDBJ whole genome shotgun (WGS) entry which is preliminary data.</text>
</comment>
<dbReference type="EMBL" id="BAAALS010000029">
    <property type="protein sequence ID" value="GAA1770912.1"/>
    <property type="molecule type" value="Genomic_DNA"/>
</dbReference>
<keyword evidence="1" id="KW-0472">Membrane</keyword>